<dbReference type="Proteomes" id="UP001165960">
    <property type="component" value="Unassembled WGS sequence"/>
</dbReference>
<sequence>MKIGSNQIHEGPKLVATNPDYFFIINLIKENTIVMSDNYLLMIHKIEPCLRDSTPDPLQAASLHFFGLKSKGDLTLEKPPKPAYEVQSMVEPCPLRDSLRLVNRSADPSNTPGITWASANRVLHEFPQEQDPANDEKYYVSKKNMRFPIPAQPMMDHQFWIPPKISNP</sequence>
<organism evidence="1 2">
    <name type="scientific">Entomophthora muscae</name>
    <dbReference type="NCBI Taxonomy" id="34485"/>
    <lineage>
        <taxon>Eukaryota</taxon>
        <taxon>Fungi</taxon>
        <taxon>Fungi incertae sedis</taxon>
        <taxon>Zoopagomycota</taxon>
        <taxon>Entomophthoromycotina</taxon>
        <taxon>Entomophthoromycetes</taxon>
        <taxon>Entomophthorales</taxon>
        <taxon>Entomophthoraceae</taxon>
        <taxon>Entomophthora</taxon>
    </lineage>
</organism>
<comment type="caution">
    <text evidence="1">The sequence shown here is derived from an EMBL/GenBank/DDBJ whole genome shotgun (WGS) entry which is preliminary data.</text>
</comment>
<evidence type="ECO:0000313" key="2">
    <source>
        <dbReference type="Proteomes" id="UP001165960"/>
    </source>
</evidence>
<accession>A0ACC2U883</accession>
<keyword evidence="2" id="KW-1185">Reference proteome</keyword>
<gene>
    <name evidence="1" type="ORF">DSO57_1037890</name>
</gene>
<protein>
    <submittedName>
        <fullName evidence="1">Uncharacterized protein</fullName>
    </submittedName>
</protein>
<name>A0ACC2U883_9FUNG</name>
<evidence type="ECO:0000313" key="1">
    <source>
        <dbReference type="EMBL" id="KAJ9083119.1"/>
    </source>
</evidence>
<dbReference type="EMBL" id="QTSX02001143">
    <property type="protein sequence ID" value="KAJ9083119.1"/>
    <property type="molecule type" value="Genomic_DNA"/>
</dbReference>
<reference evidence="1" key="1">
    <citation type="submission" date="2022-04" db="EMBL/GenBank/DDBJ databases">
        <title>Genome of the entomopathogenic fungus Entomophthora muscae.</title>
        <authorList>
            <person name="Elya C."/>
            <person name="Lovett B.R."/>
            <person name="Lee E."/>
            <person name="Macias A.M."/>
            <person name="Hajek A.E."/>
            <person name="De Bivort B.L."/>
            <person name="Kasson M.T."/>
            <person name="De Fine Licht H.H."/>
            <person name="Stajich J.E."/>
        </authorList>
    </citation>
    <scope>NUCLEOTIDE SEQUENCE</scope>
    <source>
        <strain evidence="1">Berkeley</strain>
    </source>
</reference>
<proteinExistence type="predicted"/>